<keyword evidence="5" id="KW-0539">Nucleus</keyword>
<dbReference type="GO" id="GO:0040029">
    <property type="term" value="P:epigenetic regulation of gene expression"/>
    <property type="evidence" value="ECO:0007669"/>
    <property type="project" value="InterPro"/>
</dbReference>
<evidence type="ECO:0000313" key="12">
    <source>
        <dbReference type="Proteomes" id="UP000288805"/>
    </source>
</evidence>
<evidence type="ECO:0000259" key="8">
    <source>
        <dbReference type="Pfam" id="PF23376"/>
    </source>
</evidence>
<dbReference type="GO" id="GO:0010048">
    <property type="term" value="P:vernalization response"/>
    <property type="evidence" value="ECO:0007669"/>
    <property type="project" value="InterPro"/>
</dbReference>
<dbReference type="AlphaFoldDB" id="A0A438F8K5"/>
<name>A0A438F8K5_VITVI</name>
<evidence type="ECO:0000259" key="7">
    <source>
        <dbReference type="Pfam" id="PF07227"/>
    </source>
</evidence>
<evidence type="ECO:0000256" key="1">
    <source>
        <dbReference type="ARBA" id="ARBA00004123"/>
    </source>
</evidence>
<evidence type="ECO:0000256" key="3">
    <source>
        <dbReference type="ARBA" id="ARBA00022771"/>
    </source>
</evidence>
<dbReference type="CDD" id="cd15521">
    <property type="entry name" value="PHD_VIN3_plant"/>
    <property type="match status" value="1"/>
</dbReference>
<evidence type="ECO:0000313" key="10">
    <source>
        <dbReference type="EMBL" id="RVW56280.1"/>
    </source>
</evidence>
<keyword evidence="3" id="KW-0863">Zinc-finger</keyword>
<comment type="subcellular location">
    <subcellularLocation>
        <location evidence="1">Nucleus</location>
    </subcellularLocation>
</comment>
<feature type="domain" description="VIN3-like fibronectin type-III" evidence="8">
    <location>
        <begin position="350"/>
        <end position="437"/>
    </location>
</feature>
<organism evidence="10 12">
    <name type="scientific">Vitis vinifera</name>
    <name type="common">Grape</name>
    <dbReference type="NCBI Taxonomy" id="29760"/>
    <lineage>
        <taxon>Eukaryota</taxon>
        <taxon>Viridiplantae</taxon>
        <taxon>Streptophyta</taxon>
        <taxon>Embryophyta</taxon>
        <taxon>Tracheophyta</taxon>
        <taxon>Spermatophyta</taxon>
        <taxon>Magnoliopsida</taxon>
        <taxon>eudicotyledons</taxon>
        <taxon>Gunneridae</taxon>
        <taxon>Pentapetalae</taxon>
        <taxon>rosids</taxon>
        <taxon>Vitales</taxon>
        <taxon>Vitaceae</taxon>
        <taxon>Viteae</taxon>
        <taxon>Vitis</taxon>
    </lineage>
</organism>
<evidence type="ECO:0000313" key="11">
    <source>
        <dbReference type="EMBL" id="RVW65588.1"/>
    </source>
</evidence>
<dbReference type="Proteomes" id="UP000288805">
    <property type="component" value="Unassembled WGS sequence"/>
</dbReference>
<evidence type="ECO:0000256" key="5">
    <source>
        <dbReference type="ARBA" id="ARBA00023242"/>
    </source>
</evidence>
<comment type="caution">
    <text evidence="10">The sequence shown here is derived from an EMBL/GenBank/DDBJ whole genome shotgun (WGS) entry which is preliminary data.</text>
</comment>
<proteinExistence type="predicted"/>
<dbReference type="GO" id="GO:0008270">
    <property type="term" value="F:zinc ion binding"/>
    <property type="evidence" value="ECO:0007669"/>
    <property type="project" value="UniProtKB-KW"/>
</dbReference>
<evidence type="ECO:0000259" key="9">
    <source>
        <dbReference type="Pfam" id="PF23380"/>
    </source>
</evidence>
<gene>
    <name evidence="10" type="primary">VIL2_1</name>
    <name evidence="11" type="synonym">VIL2_2</name>
    <name evidence="11" type="ORF">CK203_033165</name>
    <name evidence="10" type="ORF">CK203_117700</name>
</gene>
<dbReference type="Pfam" id="PF23376">
    <property type="entry name" value="Fn3_VIN3"/>
    <property type="match status" value="1"/>
</dbReference>
<sequence>MLDFIYMCCCLKMHDFHLSGFVLDPEKCSRLSLGEKRELVHEIAQWSKDAPEILRSFTRRELLEIICAEMGKERKYTGFTKFRMIEHLLKLISKKSKNRTDNSIASSPAKTQIGSKRQRKKENPLQPLTDLDHFSPEKCKEVKTLLCQNLACRASLSPEDAFCKRCSCCICHQYDDNKDPSLWLTCSSGSPNKDDSCGMSCHLTCALKHERTGITKNGCRPKLDGEFYCASCGKINGLLRTWRKQLMVAKEARRVDVLCLRVFLSHKILKGTEQYKDLQKTMETAVKRLKNEVGPLDRVCTKMARGIVNRLSCGAEVQKLCTSAVEAFDSMFPDPYPADTDQKEQAGMQIRFEECSPTSVVIVLGYEDHLLEEFLGCRLWHRKSTMKDYPEKPTYIVLRPEKRFQVTDLNPSTEYLCKVSLFSSTRVLGVWEAKWVTPSLSRSSVSALDDEHRRGENTLMLQEYSQMDSTNSSDTKLVSCDHSEKLRSLDDINKNKNSGFHILPPPMEAVPLLIPSSVPPSTPSKTDKMHEVPGLGSKKQIRESDYEYSVRVIKWLECQGHIAEDFRVKFLTWFSLKATMQERRVVSVFVDTLIDDPPSLAEQLIHSFMDEICYDQKSVSKQGFCASLWH</sequence>
<dbReference type="InterPro" id="IPR032881">
    <property type="entry name" value="Oberon-like_PHD"/>
</dbReference>
<dbReference type="PANTHER" id="PTHR46286">
    <property type="entry name" value="VIN3-LIKE PROTEIN 2-RELATED"/>
    <property type="match status" value="1"/>
</dbReference>
<reference evidence="10 12" key="1">
    <citation type="journal article" date="2018" name="PLoS Genet.">
        <title>Population sequencing reveals clonal diversity and ancestral inbreeding in the grapevine cultivar Chardonnay.</title>
        <authorList>
            <person name="Roach M.J."/>
            <person name="Johnson D.L."/>
            <person name="Bohlmann J."/>
            <person name="van Vuuren H.J."/>
            <person name="Jones S.J."/>
            <person name="Pretorius I.S."/>
            <person name="Schmidt S.A."/>
            <person name="Borneman A.R."/>
        </authorList>
    </citation>
    <scope>NUCLEOTIDE SEQUENCE [LARGE SCALE GENOMIC DNA]</scope>
    <source>
        <strain evidence="12">cv. Chardonnay</strain>
        <strain evidence="10">I10V1</strain>
        <tissue evidence="10">Leaf</tissue>
    </source>
</reference>
<dbReference type="EMBL" id="QGNW01000687">
    <property type="protein sequence ID" value="RVW65588.1"/>
    <property type="molecule type" value="Genomic_DNA"/>
</dbReference>
<dbReference type="Pfam" id="PF07227">
    <property type="entry name" value="PHD_Oberon"/>
    <property type="match status" value="1"/>
</dbReference>
<evidence type="ECO:0000256" key="6">
    <source>
        <dbReference type="SAM" id="MobiDB-lite"/>
    </source>
</evidence>
<evidence type="ECO:0000256" key="2">
    <source>
        <dbReference type="ARBA" id="ARBA00022723"/>
    </source>
</evidence>
<dbReference type="InterPro" id="IPR058585">
    <property type="entry name" value="Fn3_VIN3"/>
</dbReference>
<dbReference type="InterPro" id="IPR056990">
    <property type="entry name" value="VIN3-like_C"/>
</dbReference>
<dbReference type="Pfam" id="PF23380">
    <property type="entry name" value="VIN3_C"/>
    <property type="match status" value="1"/>
</dbReference>
<feature type="domain" description="Oberon-like PHD finger" evidence="7">
    <location>
        <begin position="147"/>
        <end position="266"/>
    </location>
</feature>
<keyword evidence="2" id="KW-0479">Metal-binding</keyword>
<accession>A0A438F8K5</accession>
<dbReference type="PANTHER" id="PTHR46286:SF6">
    <property type="entry name" value="OS08G0220600 PROTEIN"/>
    <property type="match status" value="1"/>
</dbReference>
<keyword evidence="4" id="KW-0862">Zinc</keyword>
<dbReference type="EMBL" id="QGNW01001089">
    <property type="protein sequence ID" value="RVW56280.1"/>
    <property type="molecule type" value="Genomic_DNA"/>
</dbReference>
<feature type="region of interest" description="Disordered" evidence="6">
    <location>
        <begin position="99"/>
        <end position="129"/>
    </location>
</feature>
<dbReference type="GO" id="GO:0005634">
    <property type="term" value="C:nucleus"/>
    <property type="evidence" value="ECO:0007669"/>
    <property type="project" value="UniProtKB-SubCell"/>
</dbReference>
<feature type="compositionally biased region" description="Polar residues" evidence="6">
    <location>
        <begin position="101"/>
        <end position="115"/>
    </location>
</feature>
<evidence type="ECO:0000256" key="4">
    <source>
        <dbReference type="ARBA" id="ARBA00022833"/>
    </source>
</evidence>
<protein>
    <submittedName>
        <fullName evidence="10">VIN3-like protein 2</fullName>
    </submittedName>
</protein>
<feature type="domain" description="VIN3-like C-terminal" evidence="9">
    <location>
        <begin position="543"/>
        <end position="613"/>
    </location>
</feature>
<dbReference type="InterPro" id="IPR044514">
    <property type="entry name" value="VIN3-like"/>
</dbReference>